<dbReference type="PANTHER" id="PTHR35517:SF1">
    <property type="entry name" value="PROTEIN ARGININE N-METHYLTRANSFERASE SFM1"/>
    <property type="match status" value="1"/>
</dbReference>
<dbReference type="RefSeq" id="WP_011839583.1">
    <property type="nucleotide sequence ID" value="NC_009033.1"/>
</dbReference>
<dbReference type="eggNOG" id="arCOG00968">
    <property type="taxonomic scope" value="Archaea"/>
</dbReference>
<evidence type="ECO:0008006" key="3">
    <source>
        <dbReference type="Google" id="ProtNLM"/>
    </source>
</evidence>
<sequence>MRKPIIIIEHLEPEFSIWLFLEYRHSSLIYGSDYIWYTSLPLRYHKIMKKYGKTYEESIIDLVKQGYVDENKIIILDPAAEEKLSFKDLVENDYVIIGGILGDHPPRKRTEALLSKRLRNVKRRNIGDGQYSIDGAVYFVNSLWYNKSSEKIQYIDGVTLETEYGYIRLPFRYPIIDGKPLLSSELVEYLKTGRIPENIKKELGLT</sequence>
<proteinExistence type="predicted"/>
<organism evidence="1 2">
    <name type="scientific">Staphylothermus marinus (strain ATCC 43588 / DSM 3639 / JCM 9404 / F1)</name>
    <dbReference type="NCBI Taxonomy" id="399550"/>
    <lineage>
        <taxon>Archaea</taxon>
        <taxon>Thermoproteota</taxon>
        <taxon>Thermoprotei</taxon>
        <taxon>Desulfurococcales</taxon>
        <taxon>Desulfurococcaceae</taxon>
        <taxon>Staphylothermus</taxon>
    </lineage>
</organism>
<dbReference type="SMR" id="A3DP32"/>
<dbReference type="OrthoDB" id="18248at2157"/>
<name>A3DP32_STAMF</name>
<dbReference type="CDD" id="cd18090">
    <property type="entry name" value="Arginine_MT_Sfm1"/>
    <property type="match status" value="1"/>
</dbReference>
<evidence type="ECO:0000313" key="1">
    <source>
        <dbReference type="EMBL" id="ABN70392.1"/>
    </source>
</evidence>
<dbReference type="Pfam" id="PF04252">
    <property type="entry name" value="SFM1-like"/>
    <property type="match status" value="1"/>
</dbReference>
<protein>
    <recommendedName>
        <fullName evidence="3">SAM-dependent MTase TRM10-type domain-containing protein</fullName>
    </recommendedName>
</protein>
<gene>
    <name evidence="1" type="ordered locus">Smar_1301</name>
</gene>
<reference evidence="2" key="1">
    <citation type="journal article" date="2009" name="BMC Genomics">
        <title>The complete genome sequence of Staphylothermus marinus reveals differences in sulfur metabolism among heterotrophic Crenarchaeota.</title>
        <authorList>
            <person name="Anderson I.J."/>
            <person name="Dharmarajan L."/>
            <person name="Rodriguez J."/>
            <person name="Hooper S."/>
            <person name="Porat I."/>
            <person name="Ulrich L.E."/>
            <person name="Elkins J.G."/>
            <person name="Mavromatis K."/>
            <person name="Sun H."/>
            <person name="Land M."/>
            <person name="Lapidus A."/>
            <person name="Lucas S."/>
            <person name="Barry K."/>
            <person name="Huber H."/>
            <person name="Zhulin I.B."/>
            <person name="Whitman W.B."/>
            <person name="Mukhopadhyay B."/>
            <person name="Woese C."/>
            <person name="Bristow J."/>
            <person name="Kyrpides N."/>
        </authorList>
    </citation>
    <scope>NUCLEOTIDE SEQUENCE [LARGE SCALE GENOMIC DNA]</scope>
    <source>
        <strain evidence="2">ATCC 43588 / DSM 3639 / JCM 9404 / F1</strain>
    </source>
</reference>
<dbReference type="KEGG" id="smr:Smar_1301"/>
<keyword evidence="2" id="KW-1185">Reference proteome</keyword>
<dbReference type="HOGENOM" id="CLU_080487_1_0_2"/>
<dbReference type="EMBL" id="CP000575">
    <property type="protein sequence ID" value="ABN70392.1"/>
    <property type="molecule type" value="Genomic_DNA"/>
</dbReference>
<dbReference type="Proteomes" id="UP000000254">
    <property type="component" value="Chromosome"/>
</dbReference>
<dbReference type="GeneID" id="4907680"/>
<dbReference type="STRING" id="399550.Smar_1301"/>
<accession>A3DP32</accession>
<dbReference type="AlphaFoldDB" id="A3DP32"/>
<evidence type="ECO:0000313" key="2">
    <source>
        <dbReference type="Proteomes" id="UP000000254"/>
    </source>
</evidence>
<reference evidence="1 2" key="2">
    <citation type="journal article" date="2009" name="Stand. Genomic Sci.">
        <title>Complete genome sequence of Staphylothermus marinus Stetter and Fiala 1986 type strain F1.</title>
        <authorList>
            <person name="Anderson I.J."/>
            <person name="Sun H."/>
            <person name="Lapidus A."/>
            <person name="Copeland A."/>
            <person name="Glavina Del Rio T."/>
            <person name="Tice H."/>
            <person name="Dalin E."/>
            <person name="Lucas S."/>
            <person name="Barry K."/>
            <person name="Land M."/>
            <person name="Richardson P."/>
            <person name="Huber H."/>
            <person name="Kyrpides N.C."/>
        </authorList>
    </citation>
    <scope>NUCLEOTIDE SEQUENCE [LARGE SCALE GENOMIC DNA]</scope>
    <source>
        <strain evidence="2">ATCC 43588 / DSM 3639 / JCM 9404 / F1</strain>
    </source>
</reference>
<dbReference type="GO" id="GO:0035241">
    <property type="term" value="F:protein-arginine omega-N monomethyltransferase activity"/>
    <property type="evidence" value="ECO:0007669"/>
    <property type="project" value="TreeGrafter"/>
</dbReference>
<dbReference type="InterPro" id="IPR007364">
    <property type="entry name" value="SFM1-like"/>
</dbReference>
<dbReference type="PANTHER" id="PTHR35517">
    <property type="entry name" value="PROTEIN ARGININE N-METHYLTRANSFERASE SFM1"/>
    <property type="match status" value="1"/>
</dbReference>